<organism evidence="2 3">
    <name type="scientific">Saccharospirillum salsuginis</name>
    <dbReference type="NCBI Taxonomy" id="418750"/>
    <lineage>
        <taxon>Bacteria</taxon>
        <taxon>Pseudomonadati</taxon>
        <taxon>Pseudomonadota</taxon>
        <taxon>Gammaproteobacteria</taxon>
        <taxon>Oceanospirillales</taxon>
        <taxon>Saccharospirillaceae</taxon>
        <taxon>Saccharospirillum</taxon>
    </lineage>
</organism>
<dbReference type="PROSITE" id="PS51482">
    <property type="entry name" value="DEGV"/>
    <property type="match status" value="1"/>
</dbReference>
<reference evidence="2" key="2">
    <citation type="submission" date="2020-09" db="EMBL/GenBank/DDBJ databases">
        <authorList>
            <person name="Sun Q."/>
            <person name="Kim S."/>
        </authorList>
    </citation>
    <scope>NUCLEOTIDE SEQUENCE</scope>
    <source>
        <strain evidence="2">KCTC 22169</strain>
    </source>
</reference>
<keyword evidence="1" id="KW-0446">Lipid-binding</keyword>
<dbReference type="RefSeq" id="WP_189606832.1">
    <property type="nucleotide sequence ID" value="NZ_BMXR01000001.1"/>
</dbReference>
<evidence type="ECO:0000313" key="3">
    <source>
        <dbReference type="Proteomes" id="UP000626148"/>
    </source>
</evidence>
<accession>A0A918K2Z0</accession>
<dbReference type="Proteomes" id="UP000626148">
    <property type="component" value="Unassembled WGS sequence"/>
</dbReference>
<dbReference type="Gene3D" id="3.40.50.10170">
    <property type="match status" value="1"/>
</dbReference>
<dbReference type="Gene3D" id="3.30.1180.10">
    <property type="match status" value="1"/>
</dbReference>
<protein>
    <recommendedName>
        <fullName evidence="4">EDD domain protein, DegV family</fullName>
    </recommendedName>
</protein>
<dbReference type="SUPFAM" id="SSF82549">
    <property type="entry name" value="DAK1/DegV-like"/>
    <property type="match status" value="1"/>
</dbReference>
<sequence length="306" mass="33776">MTERIRLVVDSGCDIPKATLDRYNIGLIPGLVVINGEKQPDRRDPEVTQAIYEANALSLKNECNTDTPPVADIREWLNDMGEGYDALLIQTISRTTSPFFETVNQATNGVNDVKCRLVDTKTTLTGQAVLALHTAGLLKHDPPMGKLARTIEQLTHQVYSYAIPADLVYVRERAAKKGVEQIPWFKANLGKWLGMTPIVESHQDKQWILGTNKGINRSLQRIVDRLEELLKQDKLSSPFICASIAAGSVAELGEFSQIERLAELARQYNKKFVRSAMSLAGGVNLGPGSVTLAFASQVNPFTDKDL</sequence>
<keyword evidence="3" id="KW-1185">Reference proteome</keyword>
<evidence type="ECO:0000256" key="1">
    <source>
        <dbReference type="ARBA" id="ARBA00023121"/>
    </source>
</evidence>
<dbReference type="InterPro" id="IPR050270">
    <property type="entry name" value="DegV_domain_contain"/>
</dbReference>
<proteinExistence type="predicted"/>
<dbReference type="PANTHER" id="PTHR33434:SF2">
    <property type="entry name" value="FATTY ACID-BINDING PROTEIN TM_1468"/>
    <property type="match status" value="1"/>
</dbReference>
<dbReference type="Pfam" id="PF02645">
    <property type="entry name" value="DegV"/>
    <property type="match status" value="1"/>
</dbReference>
<evidence type="ECO:0000313" key="2">
    <source>
        <dbReference type="EMBL" id="GGX40651.1"/>
    </source>
</evidence>
<comment type="caution">
    <text evidence="2">The sequence shown here is derived from an EMBL/GenBank/DDBJ whole genome shotgun (WGS) entry which is preliminary data.</text>
</comment>
<gene>
    <name evidence="2" type="ORF">GCM10007392_04270</name>
</gene>
<reference evidence="2" key="1">
    <citation type="journal article" date="2014" name="Int. J. Syst. Evol. Microbiol.">
        <title>Complete genome sequence of Corynebacterium casei LMG S-19264T (=DSM 44701T), isolated from a smear-ripened cheese.</title>
        <authorList>
            <consortium name="US DOE Joint Genome Institute (JGI-PGF)"/>
            <person name="Walter F."/>
            <person name="Albersmeier A."/>
            <person name="Kalinowski J."/>
            <person name="Ruckert C."/>
        </authorList>
    </citation>
    <scope>NUCLEOTIDE SEQUENCE</scope>
    <source>
        <strain evidence="2">KCTC 22169</strain>
    </source>
</reference>
<dbReference type="PANTHER" id="PTHR33434">
    <property type="entry name" value="DEGV DOMAIN-CONTAINING PROTEIN DR_1986-RELATED"/>
    <property type="match status" value="1"/>
</dbReference>
<dbReference type="AlphaFoldDB" id="A0A918K2Z0"/>
<dbReference type="InterPro" id="IPR003797">
    <property type="entry name" value="DegV"/>
</dbReference>
<dbReference type="GO" id="GO:0008289">
    <property type="term" value="F:lipid binding"/>
    <property type="evidence" value="ECO:0007669"/>
    <property type="project" value="UniProtKB-KW"/>
</dbReference>
<dbReference type="EMBL" id="BMXR01000001">
    <property type="protein sequence ID" value="GGX40651.1"/>
    <property type="molecule type" value="Genomic_DNA"/>
</dbReference>
<name>A0A918K2Z0_9GAMM</name>
<dbReference type="InterPro" id="IPR043168">
    <property type="entry name" value="DegV_C"/>
</dbReference>
<evidence type="ECO:0008006" key="4">
    <source>
        <dbReference type="Google" id="ProtNLM"/>
    </source>
</evidence>